<feature type="domain" description="KNOX2" evidence="5">
    <location>
        <begin position="90"/>
        <end position="145"/>
    </location>
</feature>
<feature type="region of interest" description="Disordered" evidence="3">
    <location>
        <begin position="1"/>
        <end position="25"/>
    </location>
</feature>
<evidence type="ECO:0000256" key="1">
    <source>
        <dbReference type="ARBA" id="ARBA00004123"/>
    </source>
</evidence>
<evidence type="ECO:0000313" key="7">
    <source>
        <dbReference type="Proteomes" id="UP000594263"/>
    </source>
</evidence>
<organism evidence="6 7">
    <name type="scientific">Kalanchoe fedtschenkoi</name>
    <name type="common">Lavender scallops</name>
    <name type="synonym">South American air plant</name>
    <dbReference type="NCBI Taxonomy" id="63787"/>
    <lineage>
        <taxon>Eukaryota</taxon>
        <taxon>Viridiplantae</taxon>
        <taxon>Streptophyta</taxon>
        <taxon>Embryophyta</taxon>
        <taxon>Tracheophyta</taxon>
        <taxon>Spermatophyta</taxon>
        <taxon>Magnoliopsida</taxon>
        <taxon>eudicotyledons</taxon>
        <taxon>Gunneridae</taxon>
        <taxon>Pentapetalae</taxon>
        <taxon>Saxifragales</taxon>
        <taxon>Crassulaceae</taxon>
        <taxon>Kalanchoe</taxon>
    </lineage>
</organism>
<name>A0A7N0RBG1_KALFE</name>
<proteinExistence type="predicted"/>
<feature type="domain" description="KNOX1" evidence="4">
    <location>
        <begin position="33"/>
        <end position="77"/>
    </location>
</feature>
<dbReference type="EnsemblPlants" id="Kaladp0008s0059.1.v1.1">
    <property type="protein sequence ID" value="Kaladp0008s0059.1.v1.1"/>
    <property type="gene ID" value="Kaladp0008s0059.v1.1"/>
</dbReference>
<dbReference type="AlphaFoldDB" id="A0A7N0RBG1"/>
<sequence>MQIGGREEEVEGGSMIGTSGLAGEASSSSLSVDRLKAEIASHPLYQQLLSAHVDCLYVATPTHHRPMIDAQLANSHNLGLLTSCASAAHHSLSSHDRHDLDTFMGEYLVLLCSLKDQLETHVKVDALEAVMACRAIENAFQALTGNYTLLFLSLSLSTCFYLSLSLFPC</sequence>
<dbReference type="Pfam" id="PF03791">
    <property type="entry name" value="KNOX2"/>
    <property type="match status" value="1"/>
</dbReference>
<evidence type="ECO:0000259" key="4">
    <source>
        <dbReference type="SMART" id="SM01255"/>
    </source>
</evidence>
<dbReference type="InterPro" id="IPR005540">
    <property type="entry name" value="KNOX1"/>
</dbReference>
<dbReference type="PANTHER" id="PTHR48268:SF2">
    <property type="entry name" value="PROTEIN KNATM"/>
    <property type="match status" value="1"/>
</dbReference>
<evidence type="ECO:0000259" key="5">
    <source>
        <dbReference type="SMART" id="SM01256"/>
    </source>
</evidence>
<dbReference type="PANTHER" id="PTHR48268">
    <property type="entry name" value="HOMEOBOX PROTEIN KNOTTED-1-LIKE 6 ISOFORM X1"/>
    <property type="match status" value="1"/>
</dbReference>
<dbReference type="InterPro" id="IPR053363">
    <property type="entry name" value="Leaf_patterning_domain"/>
</dbReference>
<comment type="subcellular location">
    <subcellularLocation>
        <location evidence="1">Nucleus</location>
    </subcellularLocation>
</comment>
<accession>A0A7N0RBG1</accession>
<keyword evidence="7" id="KW-1185">Reference proteome</keyword>
<dbReference type="GO" id="GO:0003677">
    <property type="term" value="F:DNA binding"/>
    <property type="evidence" value="ECO:0007669"/>
    <property type="project" value="InterPro"/>
</dbReference>
<evidence type="ECO:0000256" key="3">
    <source>
        <dbReference type="SAM" id="MobiDB-lite"/>
    </source>
</evidence>
<dbReference type="SMART" id="SM01256">
    <property type="entry name" value="KNOX2"/>
    <property type="match status" value="1"/>
</dbReference>
<reference evidence="6" key="1">
    <citation type="submission" date="2021-01" db="UniProtKB">
        <authorList>
            <consortium name="EnsemblPlants"/>
        </authorList>
    </citation>
    <scope>IDENTIFICATION</scope>
</reference>
<dbReference type="Pfam" id="PF03790">
    <property type="entry name" value="KNOX1"/>
    <property type="match status" value="1"/>
</dbReference>
<evidence type="ECO:0000313" key="6">
    <source>
        <dbReference type="EnsemblPlants" id="Kaladp0008s0059.1.v1.1"/>
    </source>
</evidence>
<keyword evidence="2" id="KW-0539">Nucleus</keyword>
<protein>
    <recommendedName>
        <fullName evidence="8">KNOX1 domain-containing protein</fullName>
    </recommendedName>
</protein>
<dbReference type="InterPro" id="IPR005541">
    <property type="entry name" value="KNOX2"/>
</dbReference>
<dbReference type="GO" id="GO:0005634">
    <property type="term" value="C:nucleus"/>
    <property type="evidence" value="ECO:0007669"/>
    <property type="project" value="UniProtKB-SubCell"/>
</dbReference>
<dbReference type="Proteomes" id="UP000594263">
    <property type="component" value="Unplaced"/>
</dbReference>
<evidence type="ECO:0008006" key="8">
    <source>
        <dbReference type="Google" id="ProtNLM"/>
    </source>
</evidence>
<evidence type="ECO:0000256" key="2">
    <source>
        <dbReference type="ARBA" id="ARBA00023242"/>
    </source>
</evidence>
<dbReference type="Gramene" id="Kaladp0008s0059.1.v1.1">
    <property type="protein sequence ID" value="Kaladp0008s0059.1.v1.1"/>
    <property type="gene ID" value="Kaladp0008s0059.v1.1"/>
</dbReference>
<dbReference type="SMART" id="SM01255">
    <property type="entry name" value="KNOX1"/>
    <property type="match status" value="1"/>
</dbReference>